<evidence type="ECO:0000313" key="2">
    <source>
        <dbReference type="EMBL" id="MBB4119477.1"/>
    </source>
</evidence>
<dbReference type="PANTHER" id="PTHR12558:SF13">
    <property type="entry name" value="CELL DIVISION CYCLE PROTEIN 27 HOMOLOG"/>
    <property type="match status" value="1"/>
</dbReference>
<dbReference type="AlphaFoldDB" id="A0A840EXB6"/>
<organism evidence="2 3">
    <name type="scientific">Mesonia hippocampi</name>
    <dbReference type="NCBI Taxonomy" id="1628250"/>
    <lineage>
        <taxon>Bacteria</taxon>
        <taxon>Pseudomonadati</taxon>
        <taxon>Bacteroidota</taxon>
        <taxon>Flavobacteriia</taxon>
        <taxon>Flavobacteriales</taxon>
        <taxon>Flavobacteriaceae</taxon>
        <taxon>Mesonia</taxon>
    </lineage>
</organism>
<accession>A0A840EXB6</accession>
<gene>
    <name evidence="2" type="ORF">GGR32_001779</name>
</gene>
<feature type="repeat" description="TPR" evidence="1">
    <location>
        <begin position="48"/>
        <end position="81"/>
    </location>
</feature>
<sequence length="385" mass="44923">MRQLLCLGMLIAHQVTLAQTPIQVADSLINVGNYTAALHIYNEQSPTARKYSRLGNIYEALGNHQKAKVNYKKAIRIDTSFLIAAVRYAKLLYKTKNFQESDSVFKQLSHRFPNNPDFYFQRAKALIKQQDTLAYPLLNTVVLLDGNHQEALYELAKYNLSKRRFKATNALALQALKTYPSNPKTVGVLAQSKFMQKQYKEAIAHYQHLIKLNYGSEYVYTNLANAYFNVSEYKYAIENYKKAQEINQHDPMLYYQLGMCYFQQGNYNSAVKYYHFALLLEEKSLKEYYRQLGFSYKKLENYKEAITYLKQAVAEDAFDYRAKYELAVVADNYYKDKTIAITYYESFLKTFKAYPAAAVYYKLAAQRLRHLYKEIHLENKSPSPK</sequence>
<dbReference type="Proteomes" id="UP000553034">
    <property type="component" value="Unassembled WGS sequence"/>
</dbReference>
<dbReference type="PROSITE" id="PS50005">
    <property type="entry name" value="TPR"/>
    <property type="match status" value="4"/>
</dbReference>
<dbReference type="SMART" id="SM00028">
    <property type="entry name" value="TPR"/>
    <property type="match status" value="5"/>
</dbReference>
<dbReference type="Pfam" id="PF13424">
    <property type="entry name" value="TPR_12"/>
    <property type="match status" value="1"/>
</dbReference>
<evidence type="ECO:0000256" key="1">
    <source>
        <dbReference type="PROSITE-ProRule" id="PRU00339"/>
    </source>
</evidence>
<dbReference type="PANTHER" id="PTHR12558">
    <property type="entry name" value="CELL DIVISION CYCLE 16,23,27"/>
    <property type="match status" value="1"/>
</dbReference>
<dbReference type="PROSITE" id="PS50293">
    <property type="entry name" value="TPR_REGION"/>
    <property type="match status" value="1"/>
</dbReference>
<dbReference type="Gene3D" id="1.25.40.10">
    <property type="entry name" value="Tetratricopeptide repeat domain"/>
    <property type="match status" value="1"/>
</dbReference>
<feature type="repeat" description="TPR" evidence="1">
    <location>
        <begin position="217"/>
        <end position="250"/>
    </location>
</feature>
<proteinExistence type="predicted"/>
<dbReference type="EMBL" id="JACIFO010000007">
    <property type="protein sequence ID" value="MBB4119477.1"/>
    <property type="molecule type" value="Genomic_DNA"/>
</dbReference>
<name>A0A840EXB6_9FLAO</name>
<feature type="repeat" description="TPR" evidence="1">
    <location>
        <begin position="251"/>
        <end position="284"/>
    </location>
</feature>
<dbReference type="RefSeq" id="WP_183477832.1">
    <property type="nucleotide sequence ID" value="NZ_JACIFO010000007.1"/>
</dbReference>
<reference evidence="2 3" key="1">
    <citation type="submission" date="2020-08" db="EMBL/GenBank/DDBJ databases">
        <title>Genomic Encyclopedia of Type Strains, Phase IV (KMG-IV): sequencing the most valuable type-strain genomes for metagenomic binning, comparative biology and taxonomic classification.</title>
        <authorList>
            <person name="Goeker M."/>
        </authorList>
    </citation>
    <scope>NUCLEOTIDE SEQUENCE [LARGE SCALE GENOMIC DNA]</scope>
    <source>
        <strain evidence="2 3">DSM 29568</strain>
    </source>
</reference>
<protein>
    <submittedName>
        <fullName evidence="2">Tetratricopeptide (TPR) repeat protein</fullName>
    </submittedName>
</protein>
<keyword evidence="1" id="KW-0802">TPR repeat</keyword>
<comment type="caution">
    <text evidence="2">The sequence shown here is derived from an EMBL/GenBank/DDBJ whole genome shotgun (WGS) entry which is preliminary data.</text>
</comment>
<evidence type="ECO:0000313" key="3">
    <source>
        <dbReference type="Proteomes" id="UP000553034"/>
    </source>
</evidence>
<dbReference type="InterPro" id="IPR019734">
    <property type="entry name" value="TPR_rpt"/>
</dbReference>
<keyword evidence="3" id="KW-1185">Reference proteome</keyword>
<dbReference type="Pfam" id="PF00515">
    <property type="entry name" value="TPR_1"/>
    <property type="match status" value="2"/>
</dbReference>
<dbReference type="SUPFAM" id="SSF48452">
    <property type="entry name" value="TPR-like"/>
    <property type="match status" value="2"/>
</dbReference>
<feature type="repeat" description="TPR" evidence="1">
    <location>
        <begin position="286"/>
        <end position="319"/>
    </location>
</feature>
<dbReference type="InterPro" id="IPR011990">
    <property type="entry name" value="TPR-like_helical_dom_sf"/>
</dbReference>